<feature type="compositionally biased region" description="Polar residues" evidence="1">
    <location>
        <begin position="215"/>
        <end position="231"/>
    </location>
</feature>
<dbReference type="EMBL" id="JAKKPZ010000002">
    <property type="protein sequence ID" value="KAI1726480.1"/>
    <property type="molecule type" value="Genomic_DNA"/>
</dbReference>
<feature type="region of interest" description="Disordered" evidence="1">
    <location>
        <begin position="151"/>
        <end position="177"/>
    </location>
</feature>
<feature type="region of interest" description="Disordered" evidence="1">
    <location>
        <begin position="276"/>
        <end position="303"/>
    </location>
</feature>
<comment type="caution">
    <text evidence="2">The sequence shown here is derived from an EMBL/GenBank/DDBJ whole genome shotgun (WGS) entry which is preliminary data.</text>
</comment>
<sequence>MAFVAALCFTGTKYKSSKDAFDTLQLSDGGIASYALHSKPLKRNDEFSRPNTHTSWVSATKDNHAAYGSITSGLEGVGNTAMTSMYHALATDALPTKETCAGLNISNSNNMDPYGAYSSSRHNLTTGADRIRSSTPPYELRKFDVSGYIRQNGSENGYRSYGPERSDMDESDSEEDVADKNFASHYQSHDEANRATWRRNRKQAEMNQRRAPAQLPQSNQTGSRPSSEIVNSSHYGQATYQVSTDMQPLPNTTGGPRSNSSQMGMNFLQQSGRLSEIDGEDNQSGSKISPDGGELDNDPFDSVPSTRIRVTVHKVNDTSQPAVIGNEDADLVPSNPKRNSTTPLQHRSSPTSEELVDPHIDEYSDDPFEAAEKRGVARLTAPIVRPPPQ</sequence>
<evidence type="ECO:0000313" key="2">
    <source>
        <dbReference type="EMBL" id="KAI1726480.1"/>
    </source>
</evidence>
<organism evidence="2 3">
    <name type="scientific">Ditylenchus destructor</name>
    <dbReference type="NCBI Taxonomy" id="166010"/>
    <lineage>
        <taxon>Eukaryota</taxon>
        <taxon>Metazoa</taxon>
        <taxon>Ecdysozoa</taxon>
        <taxon>Nematoda</taxon>
        <taxon>Chromadorea</taxon>
        <taxon>Rhabditida</taxon>
        <taxon>Tylenchina</taxon>
        <taxon>Tylenchomorpha</taxon>
        <taxon>Sphaerularioidea</taxon>
        <taxon>Anguinidae</taxon>
        <taxon>Anguininae</taxon>
        <taxon>Ditylenchus</taxon>
    </lineage>
</organism>
<reference evidence="2" key="1">
    <citation type="submission" date="2022-01" db="EMBL/GenBank/DDBJ databases">
        <title>Genome Sequence Resource for Two Populations of Ditylenchus destructor, the Migratory Endoparasitic Phytonematode.</title>
        <authorList>
            <person name="Zhang H."/>
            <person name="Lin R."/>
            <person name="Xie B."/>
        </authorList>
    </citation>
    <scope>NUCLEOTIDE SEQUENCE</scope>
    <source>
        <strain evidence="2">BazhouSP</strain>
    </source>
</reference>
<feature type="compositionally biased region" description="Polar residues" evidence="1">
    <location>
        <begin position="336"/>
        <end position="352"/>
    </location>
</feature>
<dbReference type="Proteomes" id="UP001201812">
    <property type="component" value="Unassembled WGS sequence"/>
</dbReference>
<proteinExistence type="predicted"/>
<dbReference type="AlphaFoldDB" id="A0AAD4R9T1"/>
<keyword evidence="3" id="KW-1185">Reference proteome</keyword>
<name>A0AAD4R9T1_9BILA</name>
<gene>
    <name evidence="2" type="ORF">DdX_03200</name>
</gene>
<feature type="region of interest" description="Disordered" evidence="1">
    <location>
        <begin position="244"/>
        <end position="264"/>
    </location>
</feature>
<evidence type="ECO:0000256" key="1">
    <source>
        <dbReference type="SAM" id="MobiDB-lite"/>
    </source>
</evidence>
<evidence type="ECO:0000313" key="3">
    <source>
        <dbReference type="Proteomes" id="UP001201812"/>
    </source>
</evidence>
<accession>A0AAD4R9T1</accession>
<protein>
    <submittedName>
        <fullName evidence="2">Protein sidekick like protein</fullName>
    </submittedName>
</protein>
<feature type="region of interest" description="Disordered" evidence="1">
    <location>
        <begin position="320"/>
        <end position="359"/>
    </location>
</feature>
<feature type="region of interest" description="Disordered" evidence="1">
    <location>
        <begin position="200"/>
        <end position="231"/>
    </location>
</feature>